<evidence type="ECO:0000256" key="9">
    <source>
        <dbReference type="ARBA" id="ARBA00022777"/>
    </source>
</evidence>
<dbReference type="PANTHER" id="PTHR20861">
    <property type="entry name" value="HOMOSERINE/4-DIPHOSPHOCYTIDYL-2-C-METHYL-D-ERYTHRITOL KINASE"/>
    <property type="match status" value="1"/>
</dbReference>
<comment type="catalytic activity">
    <reaction evidence="11 12">
        <text>L-homoserine + ATP = O-phospho-L-homoserine + ADP + H(+)</text>
        <dbReference type="Rhea" id="RHEA:13985"/>
        <dbReference type="ChEBI" id="CHEBI:15378"/>
        <dbReference type="ChEBI" id="CHEBI:30616"/>
        <dbReference type="ChEBI" id="CHEBI:57476"/>
        <dbReference type="ChEBI" id="CHEBI:57590"/>
        <dbReference type="ChEBI" id="CHEBI:456216"/>
        <dbReference type="EC" id="2.7.1.39"/>
    </reaction>
</comment>
<dbReference type="GO" id="GO:0005737">
    <property type="term" value="C:cytoplasm"/>
    <property type="evidence" value="ECO:0007669"/>
    <property type="project" value="UniProtKB-SubCell"/>
</dbReference>
<dbReference type="InterPro" id="IPR006203">
    <property type="entry name" value="GHMP_knse_ATP-bd_CS"/>
</dbReference>
<evidence type="ECO:0000256" key="11">
    <source>
        <dbReference type="ARBA" id="ARBA00049375"/>
    </source>
</evidence>
<keyword evidence="5 12" id="KW-0028">Amino-acid biosynthesis</keyword>
<keyword evidence="9 12" id="KW-0418">Kinase</keyword>
<evidence type="ECO:0000259" key="14">
    <source>
        <dbReference type="Pfam" id="PF08544"/>
    </source>
</evidence>
<keyword evidence="8 12" id="KW-0547">Nucleotide-binding</keyword>
<evidence type="ECO:0000259" key="13">
    <source>
        <dbReference type="Pfam" id="PF00288"/>
    </source>
</evidence>
<dbReference type="PIRSF" id="PIRSF000676">
    <property type="entry name" value="Homoser_kin"/>
    <property type="match status" value="1"/>
</dbReference>
<evidence type="ECO:0000256" key="5">
    <source>
        <dbReference type="ARBA" id="ARBA00022605"/>
    </source>
</evidence>
<accession>A0A2S9SNE3</accession>
<evidence type="ECO:0000256" key="10">
    <source>
        <dbReference type="ARBA" id="ARBA00022840"/>
    </source>
</evidence>
<dbReference type="Pfam" id="PF00288">
    <property type="entry name" value="GHMP_kinases_N"/>
    <property type="match status" value="1"/>
</dbReference>
<organism evidence="15 16">
    <name type="scientific">Aliarcobacter cryaerophilus</name>
    <dbReference type="NCBI Taxonomy" id="28198"/>
    <lineage>
        <taxon>Bacteria</taxon>
        <taxon>Pseudomonadati</taxon>
        <taxon>Campylobacterota</taxon>
        <taxon>Epsilonproteobacteria</taxon>
        <taxon>Campylobacterales</taxon>
        <taxon>Arcobacteraceae</taxon>
        <taxon>Aliarcobacter</taxon>
    </lineage>
</organism>
<dbReference type="Pfam" id="PF08544">
    <property type="entry name" value="GHMP_kinases_C"/>
    <property type="match status" value="1"/>
</dbReference>
<evidence type="ECO:0000256" key="12">
    <source>
        <dbReference type="HAMAP-Rule" id="MF_00384"/>
    </source>
</evidence>
<comment type="similarity">
    <text evidence="2 12">Belongs to the GHMP kinase family. Homoserine kinase subfamily.</text>
</comment>
<gene>
    <name evidence="12" type="primary">thrB</name>
    <name evidence="15" type="ORF">CJ669_04905</name>
</gene>
<evidence type="ECO:0000256" key="4">
    <source>
        <dbReference type="ARBA" id="ARBA00017858"/>
    </source>
</evidence>
<protein>
    <recommendedName>
        <fullName evidence="4 12">Homoserine kinase</fullName>
        <shortName evidence="12">HK</shortName>
        <shortName evidence="12">HSK</shortName>
        <ecNumber evidence="3 12">2.7.1.39</ecNumber>
    </recommendedName>
</protein>
<dbReference type="GO" id="GO:0005524">
    <property type="term" value="F:ATP binding"/>
    <property type="evidence" value="ECO:0007669"/>
    <property type="project" value="UniProtKB-UniRule"/>
</dbReference>
<evidence type="ECO:0000256" key="7">
    <source>
        <dbReference type="ARBA" id="ARBA00022697"/>
    </source>
</evidence>
<keyword evidence="12" id="KW-0963">Cytoplasm</keyword>
<dbReference type="Gene3D" id="3.30.230.10">
    <property type="match status" value="1"/>
</dbReference>
<sequence>MRISVPATSANLGPGFDCLGVALNLKNQVIIRPSKFHSVSLKGEGSNNPALKDNNMFISIFNDFYYNLTQKKRHFRFEFFNEIPLSRGLGSSSAVIVSAIASAYAIEGIKVEKERLLNLSLAYESHPDNITPAVMGGFNVASVHENEVKFINKSIPRSLKAVVVVPNRPISTTLSRKTLPYKYSKEDTIFNISHSSLLTAAFMSENWEMLKYASADMVHQQFRMKHMPELFEVQKTALKNGALMSTLSGSGSTFFSIAYNEDSQKLELALKDKFPHFRVMSVDFDNNGVKIEI</sequence>
<dbReference type="SUPFAM" id="SSF55060">
    <property type="entry name" value="GHMP Kinase, C-terminal domain"/>
    <property type="match status" value="1"/>
</dbReference>
<dbReference type="EMBL" id="NXGJ01000004">
    <property type="protein sequence ID" value="PRM88092.1"/>
    <property type="molecule type" value="Genomic_DNA"/>
</dbReference>
<dbReference type="InterPro" id="IPR006204">
    <property type="entry name" value="GHMP_kinase_N_dom"/>
</dbReference>
<dbReference type="InterPro" id="IPR013750">
    <property type="entry name" value="GHMP_kinase_C_dom"/>
</dbReference>
<dbReference type="EC" id="2.7.1.39" evidence="3 12"/>
<comment type="function">
    <text evidence="12">Catalyzes the ATP-dependent phosphorylation of L-homoserine to L-homoserine phosphate.</text>
</comment>
<feature type="domain" description="GHMP kinase C-terminal" evidence="14">
    <location>
        <begin position="203"/>
        <end position="275"/>
    </location>
</feature>
<reference evidence="15 16" key="1">
    <citation type="submission" date="2017-09" db="EMBL/GenBank/DDBJ databases">
        <title>Reassesment of A. cryaerophilus.</title>
        <authorList>
            <person name="Perez-Cataluna A."/>
            <person name="Collado L."/>
            <person name="Salgado O."/>
            <person name="Lefinanco V."/>
            <person name="Figueras M.J."/>
        </authorList>
    </citation>
    <scope>NUCLEOTIDE SEQUENCE [LARGE SCALE GENOMIC DNA]</scope>
    <source>
        <strain evidence="15 16">LMG 9861</strain>
    </source>
</reference>
<dbReference type="RefSeq" id="WP_105908959.1">
    <property type="nucleotide sequence ID" value="NZ_NXGJ01000004.1"/>
</dbReference>
<dbReference type="NCBIfam" id="TIGR00191">
    <property type="entry name" value="thrB"/>
    <property type="match status" value="1"/>
</dbReference>
<dbReference type="Gene3D" id="3.30.70.890">
    <property type="entry name" value="GHMP kinase, C-terminal domain"/>
    <property type="match status" value="1"/>
</dbReference>
<evidence type="ECO:0000256" key="8">
    <source>
        <dbReference type="ARBA" id="ARBA00022741"/>
    </source>
</evidence>
<feature type="binding site" evidence="12">
    <location>
        <begin position="84"/>
        <end position="94"/>
    </location>
    <ligand>
        <name>ATP</name>
        <dbReference type="ChEBI" id="CHEBI:30616"/>
    </ligand>
</feature>
<proteinExistence type="inferred from homology"/>
<dbReference type="PANTHER" id="PTHR20861:SF1">
    <property type="entry name" value="HOMOSERINE KINASE"/>
    <property type="match status" value="1"/>
</dbReference>
<dbReference type="InterPro" id="IPR000870">
    <property type="entry name" value="Homoserine_kinase"/>
</dbReference>
<evidence type="ECO:0000313" key="16">
    <source>
        <dbReference type="Proteomes" id="UP000239065"/>
    </source>
</evidence>
<dbReference type="PRINTS" id="PR00958">
    <property type="entry name" value="HOMSERKINASE"/>
</dbReference>
<dbReference type="UniPathway" id="UPA00050">
    <property type="reaction ID" value="UER00064"/>
</dbReference>
<comment type="subcellular location">
    <subcellularLocation>
        <location evidence="12">Cytoplasm</location>
    </subcellularLocation>
</comment>
<comment type="pathway">
    <text evidence="1 12">Amino-acid biosynthesis; L-threonine biosynthesis; L-threonine from L-aspartate: step 4/5.</text>
</comment>
<dbReference type="InterPro" id="IPR036554">
    <property type="entry name" value="GHMP_kinase_C_sf"/>
</dbReference>
<evidence type="ECO:0000256" key="6">
    <source>
        <dbReference type="ARBA" id="ARBA00022679"/>
    </source>
</evidence>
<evidence type="ECO:0000256" key="3">
    <source>
        <dbReference type="ARBA" id="ARBA00012078"/>
    </source>
</evidence>
<keyword evidence="7 12" id="KW-0791">Threonine biosynthesis</keyword>
<comment type="caution">
    <text evidence="15">The sequence shown here is derived from an EMBL/GenBank/DDBJ whole genome shotgun (WGS) entry which is preliminary data.</text>
</comment>
<evidence type="ECO:0000313" key="15">
    <source>
        <dbReference type="EMBL" id="PRM88092.1"/>
    </source>
</evidence>
<dbReference type="GO" id="GO:0004413">
    <property type="term" value="F:homoserine kinase activity"/>
    <property type="evidence" value="ECO:0007669"/>
    <property type="project" value="UniProtKB-UniRule"/>
</dbReference>
<keyword evidence="6 12" id="KW-0808">Transferase</keyword>
<dbReference type="HAMAP" id="MF_00384">
    <property type="entry name" value="Homoser_kinase"/>
    <property type="match status" value="1"/>
</dbReference>
<name>A0A2S9SNE3_9BACT</name>
<dbReference type="InterPro" id="IPR014721">
    <property type="entry name" value="Ribsml_uS5_D2-typ_fold_subgr"/>
</dbReference>
<feature type="domain" description="GHMP kinase N-terminal" evidence="13">
    <location>
        <begin position="69"/>
        <end position="137"/>
    </location>
</feature>
<evidence type="ECO:0000256" key="1">
    <source>
        <dbReference type="ARBA" id="ARBA00005015"/>
    </source>
</evidence>
<keyword evidence="10 12" id="KW-0067">ATP-binding</keyword>
<dbReference type="GO" id="GO:0009088">
    <property type="term" value="P:threonine biosynthetic process"/>
    <property type="evidence" value="ECO:0007669"/>
    <property type="project" value="UniProtKB-UniRule"/>
</dbReference>
<evidence type="ECO:0000256" key="2">
    <source>
        <dbReference type="ARBA" id="ARBA00007370"/>
    </source>
</evidence>
<dbReference type="PROSITE" id="PS00627">
    <property type="entry name" value="GHMP_KINASES_ATP"/>
    <property type="match status" value="1"/>
</dbReference>
<dbReference type="Proteomes" id="UP000239065">
    <property type="component" value="Unassembled WGS sequence"/>
</dbReference>
<dbReference type="InterPro" id="IPR020568">
    <property type="entry name" value="Ribosomal_Su5_D2-typ_SF"/>
</dbReference>
<dbReference type="SUPFAM" id="SSF54211">
    <property type="entry name" value="Ribosomal protein S5 domain 2-like"/>
    <property type="match status" value="1"/>
</dbReference>
<dbReference type="AlphaFoldDB" id="A0A2S9SNE3"/>